<sequence>MIYINETSVVAHTAKIIHNLSNDLIVATNGNEIKEKEKQELEDKGITVITEKIKDIKGQNGEEVDREAAFITPSSYATNVIGQGFTCDLDEQGLIVVDYFGRTSEKNVYAAGEAAQPAPTDIVLSEATGIQVAMAINTDISIEKF</sequence>
<dbReference type="EMBL" id="NFDL01000067">
    <property type="protein sequence ID" value="OTY41975.1"/>
    <property type="molecule type" value="Genomic_DNA"/>
</dbReference>
<dbReference type="InterPro" id="IPR036188">
    <property type="entry name" value="FAD/NAD-bd_sf"/>
</dbReference>
<feature type="domain" description="FAD/NAD(P)-binding" evidence="1">
    <location>
        <begin position="16"/>
        <end position="123"/>
    </location>
</feature>
<name>A0A243BBL8_BACTU</name>
<evidence type="ECO:0000313" key="2">
    <source>
        <dbReference type="EMBL" id="OTY41975.1"/>
    </source>
</evidence>
<dbReference type="Proteomes" id="UP000195089">
    <property type="component" value="Unassembled WGS sequence"/>
</dbReference>
<accession>A0A243BBL8</accession>
<dbReference type="AlphaFoldDB" id="A0A243BBL8"/>
<dbReference type="InterPro" id="IPR023753">
    <property type="entry name" value="FAD/NAD-binding_dom"/>
</dbReference>
<dbReference type="SUPFAM" id="SSF51905">
    <property type="entry name" value="FAD/NAD(P)-binding domain"/>
    <property type="match status" value="1"/>
</dbReference>
<dbReference type="Gene3D" id="3.50.50.60">
    <property type="entry name" value="FAD/NAD(P)-binding domain"/>
    <property type="match status" value="2"/>
</dbReference>
<proteinExistence type="predicted"/>
<comment type="caution">
    <text evidence="2">The sequence shown here is derived from an EMBL/GenBank/DDBJ whole genome shotgun (WGS) entry which is preliminary data.</text>
</comment>
<dbReference type="Pfam" id="PF07992">
    <property type="entry name" value="Pyr_redox_2"/>
    <property type="match status" value="1"/>
</dbReference>
<protein>
    <recommendedName>
        <fullName evidence="1">FAD/NAD(P)-binding domain-containing protein</fullName>
    </recommendedName>
</protein>
<evidence type="ECO:0000259" key="1">
    <source>
        <dbReference type="Pfam" id="PF07992"/>
    </source>
</evidence>
<dbReference type="GO" id="GO:0016491">
    <property type="term" value="F:oxidoreductase activity"/>
    <property type="evidence" value="ECO:0007669"/>
    <property type="project" value="InterPro"/>
</dbReference>
<reference evidence="2 3" key="1">
    <citation type="submission" date="2016-10" db="EMBL/GenBank/DDBJ databases">
        <title>Comparative genomics of Bacillus thuringiensis reveals a path to pathogens against multiple invertebrate hosts.</title>
        <authorList>
            <person name="Zheng J."/>
            <person name="Gao Q."/>
            <person name="Liu H."/>
            <person name="Peng D."/>
            <person name="Ruan L."/>
            <person name="Sun M."/>
        </authorList>
    </citation>
    <scope>NUCLEOTIDE SEQUENCE [LARGE SCALE GENOMIC DNA]</scope>
    <source>
        <strain evidence="2">BGSC 4BX1</strain>
    </source>
</reference>
<gene>
    <name evidence="2" type="ORF">BK742_17695</name>
</gene>
<evidence type="ECO:0000313" key="3">
    <source>
        <dbReference type="Proteomes" id="UP000195089"/>
    </source>
</evidence>
<organism evidence="2 3">
    <name type="scientific">Bacillus thuringiensis serovar pingluonsis</name>
    <dbReference type="NCBI Taxonomy" id="180881"/>
    <lineage>
        <taxon>Bacteria</taxon>
        <taxon>Bacillati</taxon>
        <taxon>Bacillota</taxon>
        <taxon>Bacilli</taxon>
        <taxon>Bacillales</taxon>
        <taxon>Bacillaceae</taxon>
        <taxon>Bacillus</taxon>
        <taxon>Bacillus cereus group</taxon>
    </lineage>
</organism>